<keyword evidence="2" id="KW-1185">Reference proteome</keyword>
<accession>A0A4R0NBJ1</accession>
<reference evidence="1 2" key="1">
    <citation type="submission" date="2019-02" db="EMBL/GenBank/DDBJ databases">
        <title>Pedobacter sp. RP-3-8 sp. nov., isolated from Arctic soil.</title>
        <authorList>
            <person name="Dahal R.H."/>
        </authorList>
    </citation>
    <scope>NUCLEOTIDE SEQUENCE [LARGE SCALE GENOMIC DNA]</scope>
    <source>
        <strain evidence="1 2">RP-3-8</strain>
    </source>
</reference>
<evidence type="ECO:0000313" key="2">
    <source>
        <dbReference type="Proteomes" id="UP000291117"/>
    </source>
</evidence>
<name>A0A4R0NBJ1_9SPHI</name>
<evidence type="ECO:0000313" key="1">
    <source>
        <dbReference type="EMBL" id="TCC96987.1"/>
    </source>
</evidence>
<gene>
    <name evidence="1" type="ORF">EZ444_09005</name>
</gene>
<dbReference type="Pfam" id="PF19781">
    <property type="entry name" value="DUF6266"/>
    <property type="match status" value="1"/>
</dbReference>
<dbReference type="OrthoDB" id="821958at2"/>
<dbReference type="AlphaFoldDB" id="A0A4R0NBJ1"/>
<comment type="caution">
    <text evidence="1">The sequence shown here is derived from an EMBL/GenBank/DDBJ whole genome shotgun (WGS) entry which is preliminary data.</text>
</comment>
<dbReference type="Proteomes" id="UP000291117">
    <property type="component" value="Unassembled WGS sequence"/>
</dbReference>
<dbReference type="InterPro" id="IPR046233">
    <property type="entry name" value="DUF6266"/>
</dbReference>
<organism evidence="1 2">
    <name type="scientific">Pedobacter hiemivivus</name>
    <dbReference type="NCBI Taxonomy" id="2530454"/>
    <lineage>
        <taxon>Bacteria</taxon>
        <taxon>Pseudomonadati</taxon>
        <taxon>Bacteroidota</taxon>
        <taxon>Sphingobacteriia</taxon>
        <taxon>Sphingobacteriales</taxon>
        <taxon>Sphingobacteriaceae</taxon>
        <taxon>Pedobacter</taxon>
    </lineage>
</organism>
<dbReference type="EMBL" id="SJSM01000004">
    <property type="protein sequence ID" value="TCC96987.1"/>
    <property type="molecule type" value="Genomic_DNA"/>
</dbReference>
<proteinExistence type="predicted"/>
<sequence length="209" mass="23212">MAIIKKGILGGFKGKSGTVIGYHLKGQDLMRGIPRERSTPPTKKELVNRAKFATSQIWLQPLIEFLRVGFQGYAETYEGFVAAKSYNSKHALKGENPDFYIDPKLALLSFGDMDQSEKASAVSESPGTVTFEWDGGRLVYDDRAMFVAYDIEKGKACFDTAAVKRSKKTGTFEIGPDYSGKTVHVYLAFVSEDRKRRSNSQYLGAVKVL</sequence>
<protein>
    <submittedName>
        <fullName evidence="1">Uncharacterized protein</fullName>
    </submittedName>
</protein>
<dbReference type="RefSeq" id="WP_131608399.1">
    <property type="nucleotide sequence ID" value="NZ_SJSM01000004.1"/>
</dbReference>